<evidence type="ECO:0000313" key="3">
    <source>
        <dbReference type="Proteomes" id="UP001431209"/>
    </source>
</evidence>
<dbReference type="CDD" id="cd22935">
    <property type="entry name" value="SctA-like"/>
    <property type="match status" value="1"/>
</dbReference>
<protein>
    <submittedName>
        <fullName evidence="2">Uncharacterized protein</fullName>
    </submittedName>
</protein>
<dbReference type="PANTHER" id="PTHR38742:SF1">
    <property type="entry name" value="SECRETED PROTEIN C"/>
    <property type="match status" value="1"/>
</dbReference>
<name>A0AAW2ZEI5_9EUKA</name>
<keyword evidence="3" id="KW-1185">Reference proteome</keyword>
<comment type="caution">
    <text evidence="2">The sequence shown here is derived from an EMBL/GenBank/DDBJ whole genome shotgun (WGS) entry which is preliminary data.</text>
</comment>
<feature type="signal peptide" evidence="1">
    <location>
        <begin position="1"/>
        <end position="19"/>
    </location>
</feature>
<organism evidence="2 3">
    <name type="scientific">Acrasis kona</name>
    <dbReference type="NCBI Taxonomy" id="1008807"/>
    <lineage>
        <taxon>Eukaryota</taxon>
        <taxon>Discoba</taxon>
        <taxon>Heterolobosea</taxon>
        <taxon>Tetramitia</taxon>
        <taxon>Eutetramitia</taxon>
        <taxon>Acrasidae</taxon>
        <taxon>Acrasis</taxon>
    </lineage>
</organism>
<keyword evidence="1" id="KW-0732">Signal</keyword>
<sequence length="181" mass="19684">MKFFLLAVIVAILAYTTSAQEVRSKVQYKISEKDALLFIEGFALGVEAEIADVSVCVKEVTATLDDFSTAYAKLKLGFHTLSPSLVREGITHLGAGIESVTKDLKDCGVDRLVKDILALTAEIKQGGILKVLIKEVISIFHHRKDVTTEIKTFIKAYGDKDYKVAGVQVGKLVAGLLEPSN</sequence>
<reference evidence="2 3" key="1">
    <citation type="submission" date="2024-03" db="EMBL/GenBank/DDBJ databases">
        <title>The Acrasis kona genome and developmental transcriptomes reveal deep origins of eukaryotic multicellular pathways.</title>
        <authorList>
            <person name="Sheikh S."/>
            <person name="Fu C.-J."/>
            <person name="Brown M.W."/>
            <person name="Baldauf S.L."/>
        </authorList>
    </citation>
    <scope>NUCLEOTIDE SEQUENCE [LARGE SCALE GENOMIC DNA]</scope>
    <source>
        <strain evidence="2 3">ATCC MYA-3509</strain>
    </source>
</reference>
<dbReference type="Proteomes" id="UP001431209">
    <property type="component" value="Unassembled WGS sequence"/>
</dbReference>
<dbReference type="EMBL" id="JAOPGA020001411">
    <property type="protein sequence ID" value="KAL0488186.1"/>
    <property type="molecule type" value="Genomic_DNA"/>
</dbReference>
<evidence type="ECO:0000313" key="2">
    <source>
        <dbReference type="EMBL" id="KAL0488186.1"/>
    </source>
</evidence>
<accession>A0AAW2ZEI5</accession>
<feature type="chain" id="PRO_5043654859" evidence="1">
    <location>
        <begin position="20"/>
        <end position="181"/>
    </location>
</feature>
<proteinExistence type="predicted"/>
<gene>
    <name evidence="2" type="ORF">AKO1_015391</name>
</gene>
<dbReference type="AlphaFoldDB" id="A0AAW2ZEI5"/>
<evidence type="ECO:0000256" key="1">
    <source>
        <dbReference type="SAM" id="SignalP"/>
    </source>
</evidence>
<dbReference type="PANTHER" id="PTHR38742">
    <property type="entry name" value="PROTEIN GP17"/>
    <property type="match status" value="1"/>
</dbReference>